<keyword evidence="3" id="KW-1133">Transmembrane helix</keyword>
<feature type="compositionally biased region" description="Polar residues" evidence="2">
    <location>
        <begin position="529"/>
        <end position="540"/>
    </location>
</feature>
<dbReference type="GeneID" id="19462846"/>
<dbReference type="CDD" id="cd16454">
    <property type="entry name" value="RING-H2_PA-TM-RING"/>
    <property type="match status" value="1"/>
</dbReference>
<dbReference type="InterPro" id="IPR013083">
    <property type="entry name" value="Znf_RING/FYVE/PHD"/>
</dbReference>
<dbReference type="STRING" id="1116229.S3D105"/>
<dbReference type="SUPFAM" id="SSF57850">
    <property type="entry name" value="RING/U-box"/>
    <property type="match status" value="1"/>
</dbReference>
<feature type="region of interest" description="Disordered" evidence="2">
    <location>
        <begin position="494"/>
        <end position="540"/>
    </location>
</feature>
<keyword evidence="3" id="KW-0812">Transmembrane</keyword>
<keyword evidence="3" id="KW-0472">Membrane</keyword>
<dbReference type="PANTHER" id="PTHR22765">
    <property type="entry name" value="RING FINGER AND PROTEASE ASSOCIATED DOMAIN-CONTAINING"/>
    <property type="match status" value="1"/>
</dbReference>
<dbReference type="HOGENOM" id="CLU_027981_1_0_1"/>
<organism evidence="5 6">
    <name type="scientific">Glarea lozoyensis (strain ATCC 20868 / MF5171)</name>
    <dbReference type="NCBI Taxonomy" id="1116229"/>
    <lineage>
        <taxon>Eukaryota</taxon>
        <taxon>Fungi</taxon>
        <taxon>Dikarya</taxon>
        <taxon>Ascomycota</taxon>
        <taxon>Pezizomycotina</taxon>
        <taxon>Leotiomycetes</taxon>
        <taxon>Helotiales</taxon>
        <taxon>Helotiaceae</taxon>
        <taxon>Glarea</taxon>
    </lineage>
</organism>
<dbReference type="eggNOG" id="KOG0800">
    <property type="taxonomic scope" value="Eukaryota"/>
</dbReference>
<dbReference type="GO" id="GO:0006511">
    <property type="term" value="P:ubiquitin-dependent protein catabolic process"/>
    <property type="evidence" value="ECO:0007669"/>
    <property type="project" value="TreeGrafter"/>
</dbReference>
<dbReference type="GO" id="GO:0005737">
    <property type="term" value="C:cytoplasm"/>
    <property type="evidence" value="ECO:0007669"/>
    <property type="project" value="TreeGrafter"/>
</dbReference>
<dbReference type="RefSeq" id="XP_008082235.1">
    <property type="nucleotide sequence ID" value="XM_008084044.1"/>
</dbReference>
<evidence type="ECO:0000256" key="3">
    <source>
        <dbReference type="SAM" id="Phobius"/>
    </source>
</evidence>
<dbReference type="Pfam" id="PF13639">
    <property type="entry name" value="zf-RING_2"/>
    <property type="match status" value="1"/>
</dbReference>
<keyword evidence="6" id="KW-1185">Reference proteome</keyword>
<dbReference type="PANTHER" id="PTHR22765:SF413">
    <property type="entry name" value="FINGER DOMAIN PROTEIN, PUTATIVE (AFU_ORTHOLOGUE AFUA_1G04600)-RELATED"/>
    <property type="match status" value="1"/>
</dbReference>
<dbReference type="InterPro" id="IPR051826">
    <property type="entry name" value="E3_ubiquitin-ligase_domain"/>
</dbReference>
<evidence type="ECO:0000259" key="4">
    <source>
        <dbReference type="PROSITE" id="PS50089"/>
    </source>
</evidence>
<evidence type="ECO:0000313" key="5">
    <source>
        <dbReference type="EMBL" id="EPE30824.1"/>
    </source>
</evidence>
<dbReference type="Proteomes" id="UP000016922">
    <property type="component" value="Unassembled WGS sequence"/>
</dbReference>
<gene>
    <name evidence="5" type="ORF">GLAREA_03791</name>
</gene>
<dbReference type="OrthoDB" id="21204at2759"/>
<protein>
    <submittedName>
        <fullName evidence="5">RING/U-box</fullName>
    </submittedName>
</protein>
<dbReference type="PROSITE" id="PS50089">
    <property type="entry name" value="ZF_RING_2"/>
    <property type="match status" value="1"/>
</dbReference>
<dbReference type="KEGG" id="glz:GLAREA_03791"/>
<dbReference type="OMA" id="PTCPICM"/>
<reference evidence="5 6" key="1">
    <citation type="journal article" date="2013" name="BMC Genomics">
        <title>Genomics-driven discovery of the pneumocandin biosynthetic gene cluster in the fungus Glarea lozoyensis.</title>
        <authorList>
            <person name="Chen L."/>
            <person name="Yue Q."/>
            <person name="Zhang X."/>
            <person name="Xiang M."/>
            <person name="Wang C."/>
            <person name="Li S."/>
            <person name="Che Y."/>
            <person name="Ortiz-Lopez F.J."/>
            <person name="Bills G.F."/>
            <person name="Liu X."/>
            <person name="An Z."/>
        </authorList>
    </citation>
    <scope>NUCLEOTIDE SEQUENCE [LARGE SCALE GENOMIC DNA]</scope>
    <source>
        <strain evidence="6">ATCC 20868 / MF5171</strain>
    </source>
</reference>
<dbReference type="GO" id="GO:0061630">
    <property type="term" value="F:ubiquitin protein ligase activity"/>
    <property type="evidence" value="ECO:0007669"/>
    <property type="project" value="TreeGrafter"/>
</dbReference>
<dbReference type="SMART" id="SM00184">
    <property type="entry name" value="RING"/>
    <property type="match status" value="1"/>
</dbReference>
<dbReference type="Gene3D" id="3.30.40.10">
    <property type="entry name" value="Zinc/RING finger domain, C3HC4 (zinc finger)"/>
    <property type="match status" value="1"/>
</dbReference>
<keyword evidence="1" id="KW-0862">Zinc</keyword>
<accession>S3D105</accession>
<evidence type="ECO:0000256" key="2">
    <source>
        <dbReference type="SAM" id="MobiDB-lite"/>
    </source>
</evidence>
<keyword evidence="1" id="KW-0479">Metal-binding</keyword>
<proteinExistence type="predicted"/>
<evidence type="ECO:0000313" key="6">
    <source>
        <dbReference type="Proteomes" id="UP000016922"/>
    </source>
</evidence>
<feature type="transmembrane region" description="Helical" evidence="3">
    <location>
        <begin position="266"/>
        <end position="290"/>
    </location>
</feature>
<keyword evidence="1" id="KW-0863">Zinc-finger</keyword>
<dbReference type="EMBL" id="KE145363">
    <property type="protein sequence ID" value="EPE30824.1"/>
    <property type="molecule type" value="Genomic_DNA"/>
</dbReference>
<dbReference type="AlphaFoldDB" id="S3D105"/>
<sequence length="586" mass="64998">MSARRPGILTLEKHRKLTEDKLLLGVAVALPQSSSLLTSQVNYLLTYSTDDLLFPNTEWDGDSTDADLDAVVAQLSPNISFSQDVVDSVQTLSTQNADRSGVASGFLYVPDLDRTDPCYNISKTHLPNNVTRQANLAPTDFALVALAPWINAECTQSYLRSARSDPSKAFLFYLPDNSTEKPPSSSSPVWDLQDGGAWRKKNMYPVYAISGYLGGQLMVQLSHYSGNMTSVPYGHEISELPGTDPRDYVRMYTEIDTSNLSTLPSFWKMILVVVAVLVSILTLTSACMHLTQKRRRKSLQSRVESGDVNLEALGIKRLTIPQEILDLLPIFVYTDEISSQSGILPPTPSSPPGEISISEVLLTKQLEGARPGAIETRSYIPQETIIITDPADPNVALPHRFLPYTQPTCPICFDEYVSEVTEIKELPCGHIYHPECIDSFLGAKSSLCPLCKQCALPPGYCPVKVSNAMVRKERNIRKLRQTRVEDDDTWNDVGNLGSRVDSQANANPTLGHPMRSSVISSDPARPQSLRFSNVPAQTRQSRQDFVAERILELAARQAPIQDPDSQSRRVRAKWRTNVSRVFPGFR</sequence>
<evidence type="ECO:0000256" key="1">
    <source>
        <dbReference type="PROSITE-ProRule" id="PRU00175"/>
    </source>
</evidence>
<dbReference type="GO" id="GO:0008270">
    <property type="term" value="F:zinc ion binding"/>
    <property type="evidence" value="ECO:0007669"/>
    <property type="project" value="UniProtKB-KW"/>
</dbReference>
<name>S3D105_GLAL2</name>
<dbReference type="InterPro" id="IPR001841">
    <property type="entry name" value="Znf_RING"/>
</dbReference>
<feature type="domain" description="RING-type" evidence="4">
    <location>
        <begin position="409"/>
        <end position="452"/>
    </location>
</feature>